<dbReference type="GO" id="GO:0031514">
    <property type="term" value="C:motile cilium"/>
    <property type="evidence" value="ECO:0007669"/>
    <property type="project" value="UniProtKB-SubCell"/>
</dbReference>
<keyword evidence="4" id="KW-0963">Cytoplasm</keyword>
<organism evidence="22 23">
    <name type="scientific">Lasius platythorax</name>
    <dbReference type="NCBI Taxonomy" id="488582"/>
    <lineage>
        <taxon>Eukaryota</taxon>
        <taxon>Metazoa</taxon>
        <taxon>Ecdysozoa</taxon>
        <taxon>Arthropoda</taxon>
        <taxon>Hexapoda</taxon>
        <taxon>Insecta</taxon>
        <taxon>Pterygota</taxon>
        <taxon>Neoptera</taxon>
        <taxon>Endopterygota</taxon>
        <taxon>Hymenoptera</taxon>
        <taxon>Apocrita</taxon>
        <taxon>Aculeata</taxon>
        <taxon>Formicoidea</taxon>
        <taxon>Formicidae</taxon>
        <taxon>Formicinae</taxon>
        <taxon>Lasius</taxon>
        <taxon>Lasius</taxon>
    </lineage>
</organism>
<evidence type="ECO:0000256" key="15">
    <source>
        <dbReference type="ARBA" id="ARBA00023273"/>
    </source>
</evidence>
<dbReference type="FunFam" id="1.10.8.720:FF:000005">
    <property type="entry name" value="Dynein axonemal heavy chain 10"/>
    <property type="match status" value="1"/>
</dbReference>
<keyword evidence="6" id="KW-0677">Repeat</keyword>
<dbReference type="InterPro" id="IPR024317">
    <property type="entry name" value="Dynein_heavy_chain_D4_dom"/>
</dbReference>
<dbReference type="InterPro" id="IPR041466">
    <property type="entry name" value="Dynein_AAA5_ext"/>
</dbReference>
<dbReference type="GO" id="GO:0005874">
    <property type="term" value="C:microtubule"/>
    <property type="evidence" value="ECO:0007669"/>
    <property type="project" value="UniProtKB-KW"/>
</dbReference>
<feature type="region of interest" description="Disordered" evidence="20">
    <location>
        <begin position="1028"/>
        <end position="1049"/>
    </location>
</feature>
<dbReference type="FunFam" id="1.20.58.1120:FF:000008">
    <property type="entry name" value="Dynein heavy chain 10, axonemal"/>
    <property type="match status" value="1"/>
</dbReference>
<dbReference type="Pfam" id="PF12781">
    <property type="entry name" value="AAA_9"/>
    <property type="match status" value="1"/>
</dbReference>
<evidence type="ECO:0000256" key="10">
    <source>
        <dbReference type="ARBA" id="ARBA00023017"/>
    </source>
</evidence>
<comment type="subcellular location">
    <subcellularLocation>
        <location evidence="1">Cell projection</location>
        <location evidence="1">Cilium</location>
        <location evidence="1">Flagellum</location>
    </subcellularLocation>
    <subcellularLocation>
        <location evidence="2">Cytoplasm</location>
        <location evidence="2">Cytoskeleton</location>
        <location evidence="2">Cilium axoneme</location>
    </subcellularLocation>
</comment>
<evidence type="ECO:0000256" key="13">
    <source>
        <dbReference type="ARBA" id="ARBA00023175"/>
    </source>
</evidence>
<feature type="compositionally biased region" description="Basic residues" evidence="20">
    <location>
        <begin position="147"/>
        <end position="160"/>
    </location>
</feature>
<dbReference type="GO" id="GO:0005858">
    <property type="term" value="C:axonemal dynein complex"/>
    <property type="evidence" value="ECO:0007669"/>
    <property type="project" value="UniProtKB-ARBA"/>
</dbReference>
<keyword evidence="10" id="KW-0243">Dynein</keyword>
<dbReference type="Pfam" id="PF08385">
    <property type="entry name" value="DHC_N1"/>
    <property type="match status" value="2"/>
</dbReference>
<dbReference type="FunFam" id="1.20.920.30:FF:000007">
    <property type="entry name" value="Dynein axonemal heavy chain 10"/>
    <property type="match status" value="1"/>
</dbReference>
<evidence type="ECO:0000256" key="2">
    <source>
        <dbReference type="ARBA" id="ARBA00004430"/>
    </source>
</evidence>
<feature type="compositionally biased region" description="Acidic residues" evidence="20">
    <location>
        <begin position="190"/>
        <end position="203"/>
    </location>
</feature>
<sequence length="4912" mass="568298">MENDNYKKDERKEDEEKSSIDKDDQDKPSIAYMDYRIRWIRDRVLKFLGLTDQEHLFDNLINANNRYFEDKLLNFLILDLYGVTDLEKKLIFFYKTYVSEVFQEEIAVWEESQRAKITALTAFTSKSRRLTKSAPGKVEKHDDDKKKKDKKFAKRAKKGKAMTGKAETSPVTSRMEMSTSTLHAPSIQESSEEEEEEDEDEGEQNGSGDLPTYSRKKGDSKSAPTDSSAFAPPPGEEDKYILTKKLVEKVCQVPALHMICGQIDGNRTDLQDITFFYFMRTSDEGIPSFDTYEECLNEITNYVVVGSLNSRFLASLNKILVNVFKPLVENQFRGPDSCEPLQADDEKERKRKVDVEPKSMLRRSSLFMRPSILISKQDLPARRKEDDEETISQDESSKSRKLKSSLKSKRSDLSISESIRSVSSKEMRRQPMIEQIKKDILDYLDNMIKSAESTLEHVEGDILLTMPKIPELNDPAITDDMLLKNKDIVEQMEEVIMLWEKHIQKVMESYVSKVLPGKGPIAEYQYWQDCETGLTMLVEQLKMPIVKRIFTLLEQILSPIASSFQYFRTELWKHYIQARDNNKFIQTLMRYFKLITESDSFESIEESIPSLMEGLRMLWVLSSYYCREEKIMLLMDRISWQLCENVRHNLAIALLFKKPLEEILQKTSAASAMLRQWKRSYLKTRLDIELSGKGVRWEFDQKRLFQNTEYIAEVCSDLYKIVGVLQDFYNIFGPDLKSIINDPAQIDAVVKRVDALVVPIEEADFDIFNVFNKENWEAMTAWFYEQVTYLEDQAKFYIDECFTVLISAENALEMLLKFKNIKTRAAIQRQLLHKFDVIMQQFGKEINIVENIYHRGKRHPPLLTYHPPMAGAIFWVRQLFHRLRRPVLIFQEVRELKQSELKILAFSQYLDLAKQLKEFEKTRFNTWLDKALPTVTTIMKKSVLRIIRVERDPPATLTFPDEQRVTKDLQLAHLTSKAKSKNMSSILSTPRESLLKYDGVIISKPSVEIESTAGSRIISIAQPRSEGKTDARVSSLKDTGKGSSVSSDRHDTRAKITWEEFMSGAILLECQLRFQVNFDWEVFEVIREAELMEQLGFELPATVRDIGIQKNRLRTDIDAIRKMIDQYNDILETLDKADVQLLKQTLQDVEKHIQPGVTRFNWNSLSISDYATTCNRILKNLNSTINQVEQIKKELDNRINSELQSYHLFSTKKEIAESEILLPCKTYFIEIKNRRSELVSSMLKAYQSISPMLVKLESLVLGTSTGKSPAMQLLYEKYEKKIFAAFIMCMVRNMEVLNKMLNSTKPIFQVDAILIASEAVLRPSPGEIYNIICQDVRDLLERLKGFSRWMNGTCLECKPQRKEHSEDLVLFSFFEDVMSVRIINELIRIVQDTAYRISSECWRYLYKWKKYSNLWSFDKNLVCEKFAATKPTLVQYDEKFTFYEGILEELEDMSSYFDISSVRLNLTPLLSSIDRQAKEWKQVLGNYLLSDTVQAMNQLKTQIETFRSEIELVVTGLDRFMSIMQAITDVRNMAIQAEVQYLSYQECFRTMRTHAIEFSPSDEAMAYELQRSWESLYLGAFYRASTLESTVDKFAEMIEDQIRQFLDETAKFAEDFEAHGPGSTGDELELGLKKMDEYGKLINKHEEKRLNLIKYEILFDLPPADYSDLLKVKTDYEGMEMLYDLYKQQRSAREVWAKTLWVNLNPQQLIEGMEHFMRELRRLPKSVRDMNVGRALNANMRNFKNSVPLFIELKNEAMRERHWQELMRRTGQYFDMDPDRFTLENMFAMELGKYQDIAQDIVMNAVKELAIERGVKELAEVWKSMEFNVIKHYKGMEDRGFILGPLDELNLVLEDNMLTVHSMAASQFIGPFLNVVQKWERMMHTISEVLEVWVELQRKWLYLEGIFVGGDIRLQLPDETKRFDDIDQAFKRVMIDTSKKRNVLECCTIYGRKDEFEAMIAALDKCQKSLTEYLRNKRVIFPRFNFISDDELLSILGSSNPTIIQEHVGKMFDNLDKFKLVPDNADRLMATALVSYEREVMEFRNPVTTEDNIEIWMGLALEEMKRSNRYLTKKAVYNYGKVQRPRTEWILEFQGMMVLTANQIWWTAEVENVFDKISQGNKRAMKEYLQQLNNQLDEVVTLMGSDTLTSNDRKKIDMVLTIDVHIRDIIETFVRDSIIDPTEFEWESQLRFYWVHDLDNVWMNQCTGTFEYGYEYMGLNGRLVITPLTDRIYLTITQALSMHLGGAPAGPAGTGKTETVKDLAKALGLLCVVTNCGEGMDYIAIGKTLGGLAQCGAWGCFDEFNRIDSSVLSVISTQLQTIRSALQVKAQRFTFEGQDIVLDSKVGIFITMNPGYAGRTELPESIKALFRPVVCIVPDNELICQIKLFSAGFLTAKQLAKKMTVLYKLASEQLSKQTHYDFGLRALKSVLNMAGQLKRTSDLPENVVLMRALRDMNLPKFVYDDVPLFLGLIKDLFPDMDCPRVHYPDFNEAVEIVLEEHGYIVLPEQVDKVIQLYEVMMTRHSTMLIGPTGGGKTVVIETLCRAQTHLGKPTKLYILNPKACTVIELYGTLDPTTRDWTDGLLSSIFREINRPLNTGKDERKYILFDGDVDALWVENMNSVMDDNKLLTLANQERIKMQNHCSLLFEVGDLQYASPATVSRAGMVYVDPKNLGYQPYMDKWIQAKSKADQDFLRGMCEKYVHGSLKLIIEGMLGLQTVEPLRMIIPQTDLNMVIQLCYTFDGLLSLLKDESADKKFAEVSQEEEDSSLMSKQELLEAMYIQACYWSFGASIVDNARPKFDEYMKKMSGLILVQDTPAKLATTRYIPVSFPTMYDYVLDVKRKVWMAWKWLVPTYLHDRQKTFSDILVQTIDTLRITWFVNLMSNLQRPVLLVGETGTSKTAIIHEFLRNLNPEKYEQLLINFSSRTTSMDVQKNIESIVERRSREIFGPPPGKKLIVFIDDMNMPIVDTYGTQQPIALLKLLFERGGFYDRGRDLNWKCMKDIYYLAAMGEPGGGRNEVDPRFISMFSVYNVTFPSSETLNYIYTSILSGHLQTFSEEVQSIVNGLVQLMLELYETVRKTLLPTPSKFHYIFNMRDLSRIMAGLLQSHSNLYPAVKQFVRLWRNELTRVMCDRLISVQDENFVIEHLKEKIQNYWELEPEVIQYSLRDPMLYGDFRNACNEDEPRFYEDLLDYEAVYSLFLEIFDEYNERTRTKLHMVLFNDALEHLTRVHRALRMHRGHVLIVGTGGSGKKSVIKLASFAAGYQLFQIVLSRGYNETFFREDMKRLYNIIGVENKRVVFMFTSAHIKNESFLELVNNMLTAGSVPALFNDEERDAIVTSCRDAAVKAGFDIAKKSVWSYFIKTCIANLRIALAMSPSGDALRTRCRNYPGLINNTTVDWMFPWPQQALVAVANVVLRDNPIVPLEHREMIVNHIVYVHTSVLQYTVDFATKLKRRNYVTPRHFLDFISTYLKLLTEKKNFINSHRARLSGGLQKIAEASVTLIELNEILAVQRNKVSDQTRNCEQLLASIGESTDVAIEKKNLREEKRKEIEDKKKMIAKEEAEAKQALAEAQPALDAARLALGELDKADITEIRSFATPPEPVQIVSECVAMLRGVKDVSWKGAKGMMSDPGFVRTLQEMNCEQITLKQQQAVRTHLKKTDKLDQMQVISKAGYGLYKFVIAVLDYCAVYREVKPKMDRVKILETESEKARRALEKEERELKRLEKTIEELNAKYDIAMIERQKLQDETDLLQRRLMAADKLISGLSSENERWQKDLAVLHDDMEKITGNCLFGAAFLAYSGPFSYEFRNEMYSDWQRSILEKDLPLSKPFKLETQLSDDVEISTWTSEGLPPDELSVQNGILTMKASRFPLCIDPQQQALNWIKKREEKKNNLKILSFTDADFLKQVELAIKYGLPVLVQDVDEIDPILDNVLSRNIQTAEGRTFVILGDKEVDYDPRFRIYLTTKMTNPMLDPAVYAKTVVINYMVTTAGLENQLLSVVVRIERPDIEEQRETLILETSENKNLLQELEDSLLREIATDQGNMLDNIDLIETLENIKSRASEVMTKLFLAEVTSADIDKLREGYRPVAERGAILFSVLADMATVNAMYQYSLISYVEVFIHSLKRSLPDPVLVKRLQNIIPMLTKNVYDYGCTGIFERHKLLFSLQICMRIERSVGNVNQKQLDFFIKGSVVLEKSPQVNPTRWLPQSGWEDVLKLASDFPDRFEQLPEELRDCEDEWKQWYDSDTPESDELPCDYNTRLTPFEKLMLIRCFRVDRIYCGIINYIIDIMGEQYITPPHVSFDMIFEESTPTMPVVFLLSPGSDPTSELMKLADRYGCGGGKFRYLSLGQSQDKIAIELLDIAMTRGQWLMFQNCHLLLSFTKNLEKIVENIEKPHPDFRLWLTTEPIPNFPIGILQQSLKVVMEPPSGLKLNLQNTYFNMRPQILESCSHPLYKHLIYVLVFYHAVIQERRRYGKIGWNIKYDFNESDFNVCTTILDTYLTKALATRESIVPWNSLKYLIGEVMYGGRVMDSYDRRVSYTYMDEYFGDFLFDEFQPFHFYKDTVDYVIPPEGDRDDYLRFIEELPLVNTPEVFGLHPNAEIGYFTQAVKKMWRHLIELQPQTAVSVTGVSKDEYIDNIAKEISAKMPVPYDINKVKRNFGVAVTPTAIVLFQELERFNRLIETITRTLNQLRKAIAGEIGMDEMLENISAALYNGTLPKEWAKFAPDTQKNLAGWMDHFQRRIDQYTNWSGANEPVVLWLSGLHVPETYLAALIQIACRKNNWPLDRSVIYTTVSRFSKPDDVEERPDQGCYVYGLYLEGARWDVEERRLKRSYPKVLIEELPILSIIPTEIHRLKLQNTFKTPVYTTLNRRNALGVGLVFEADLATPEHISHWVLQGVCLVLNTD</sequence>
<keyword evidence="23" id="KW-1185">Reference proteome</keyword>
<dbReference type="FunFam" id="3.10.490.20:FF:000006">
    <property type="entry name" value="Dynein axonemal heavy chain 10"/>
    <property type="match status" value="1"/>
</dbReference>
<proteinExistence type="inferred from homology"/>
<dbReference type="SMART" id="SM00382">
    <property type="entry name" value="AAA"/>
    <property type="match status" value="3"/>
</dbReference>
<gene>
    <name evidence="22" type="ORF">LPLAT_LOCUS6248</name>
</gene>
<feature type="coiled-coil region" evidence="19">
    <location>
        <begin position="3543"/>
        <end position="3574"/>
    </location>
</feature>
<dbReference type="Gene3D" id="1.20.920.20">
    <property type="match status" value="1"/>
</dbReference>
<dbReference type="Gene3D" id="1.20.58.1120">
    <property type="match status" value="1"/>
</dbReference>
<protein>
    <recommendedName>
        <fullName evidence="18">Dynein-1, subspecies f</fullName>
    </recommendedName>
</protein>
<evidence type="ECO:0000256" key="6">
    <source>
        <dbReference type="ARBA" id="ARBA00022737"/>
    </source>
</evidence>
<dbReference type="InterPro" id="IPR003593">
    <property type="entry name" value="AAA+_ATPase"/>
</dbReference>
<dbReference type="CDD" id="cd00009">
    <property type="entry name" value="AAA"/>
    <property type="match status" value="1"/>
</dbReference>
<evidence type="ECO:0000256" key="7">
    <source>
        <dbReference type="ARBA" id="ARBA00022741"/>
    </source>
</evidence>
<feature type="domain" description="AAA+ ATPase" evidence="21">
    <location>
        <begin position="2522"/>
        <end position="2715"/>
    </location>
</feature>
<keyword evidence="7" id="KW-0547">Nucleotide-binding</keyword>
<dbReference type="GO" id="GO:0045505">
    <property type="term" value="F:dynein intermediate chain binding"/>
    <property type="evidence" value="ECO:0007669"/>
    <property type="project" value="InterPro"/>
</dbReference>
<evidence type="ECO:0000256" key="5">
    <source>
        <dbReference type="ARBA" id="ARBA00022701"/>
    </source>
</evidence>
<feature type="region of interest" description="Disordered" evidence="20">
    <location>
        <begin position="1"/>
        <end position="25"/>
    </location>
</feature>
<evidence type="ECO:0000256" key="17">
    <source>
        <dbReference type="ARBA" id="ARBA00063032"/>
    </source>
</evidence>
<evidence type="ECO:0000256" key="9">
    <source>
        <dbReference type="ARBA" id="ARBA00022846"/>
    </source>
</evidence>
<dbReference type="Pfam" id="PF12774">
    <property type="entry name" value="AAA_6"/>
    <property type="match status" value="1"/>
</dbReference>
<dbReference type="Gene3D" id="1.10.8.710">
    <property type="match status" value="1"/>
</dbReference>
<reference evidence="22" key="1">
    <citation type="submission" date="2024-04" db="EMBL/GenBank/DDBJ databases">
        <authorList>
            <consortium name="Molecular Ecology Group"/>
        </authorList>
    </citation>
    <scope>NUCLEOTIDE SEQUENCE</scope>
</reference>
<evidence type="ECO:0000256" key="1">
    <source>
        <dbReference type="ARBA" id="ARBA00004230"/>
    </source>
</evidence>
<dbReference type="Gene3D" id="1.10.472.130">
    <property type="match status" value="1"/>
</dbReference>
<evidence type="ECO:0000313" key="23">
    <source>
        <dbReference type="Proteomes" id="UP001497644"/>
    </source>
</evidence>
<dbReference type="GO" id="GO:0051959">
    <property type="term" value="F:dynein light intermediate chain binding"/>
    <property type="evidence" value="ECO:0007669"/>
    <property type="project" value="InterPro"/>
</dbReference>
<dbReference type="InterPro" id="IPR013602">
    <property type="entry name" value="Dynein_heavy_linker"/>
</dbReference>
<feature type="region of interest" description="Disordered" evidence="20">
    <location>
        <begin position="131"/>
        <end position="236"/>
    </location>
</feature>
<dbReference type="FunFam" id="1.20.920.20:FF:000001">
    <property type="entry name" value="dynein heavy chain 2, axonemal"/>
    <property type="match status" value="1"/>
</dbReference>
<dbReference type="InterPro" id="IPR035706">
    <property type="entry name" value="AAA_9"/>
</dbReference>
<dbReference type="Gene3D" id="1.10.287.2620">
    <property type="match status" value="1"/>
</dbReference>
<comment type="subunit">
    <text evidence="17">The I1 inner arm complex (also known as the f dynein complex) is a two-headed isoform composed of two heavy chains (1-alpha and 1-beta), three intermediate chains and three light chains. I1 occupies a specific position proximal to the first radial spoke and repeats every 96 nm along the length of the axoneme.</text>
</comment>
<dbReference type="Gene3D" id="3.40.50.300">
    <property type="entry name" value="P-loop containing nucleotide triphosphate hydrolases"/>
    <property type="match status" value="5"/>
</dbReference>
<dbReference type="Pfam" id="PF12777">
    <property type="entry name" value="MT"/>
    <property type="match status" value="1"/>
</dbReference>
<dbReference type="GO" id="GO:0060294">
    <property type="term" value="P:cilium movement involved in cell motility"/>
    <property type="evidence" value="ECO:0007669"/>
    <property type="project" value="UniProtKB-ARBA"/>
</dbReference>
<dbReference type="FunFam" id="3.40.50.300:FF:000884">
    <property type="entry name" value="Dynein axonemal heavy chain 10"/>
    <property type="match status" value="1"/>
</dbReference>
<feature type="compositionally biased region" description="Basic and acidic residues" evidence="20">
    <location>
        <begin position="137"/>
        <end position="146"/>
    </location>
</feature>
<evidence type="ECO:0000256" key="4">
    <source>
        <dbReference type="ARBA" id="ARBA00022490"/>
    </source>
</evidence>
<dbReference type="FunFam" id="3.40.50.300:FF:000153">
    <property type="entry name" value="Dynein axonemal heavy chain 1"/>
    <property type="match status" value="1"/>
</dbReference>
<dbReference type="Pfam" id="PF08393">
    <property type="entry name" value="DHC_N2"/>
    <property type="match status" value="1"/>
</dbReference>
<evidence type="ECO:0000256" key="8">
    <source>
        <dbReference type="ARBA" id="ARBA00022840"/>
    </source>
</evidence>
<keyword evidence="5" id="KW-0493">Microtubule</keyword>
<dbReference type="GO" id="GO:0005524">
    <property type="term" value="F:ATP binding"/>
    <property type="evidence" value="ECO:0007669"/>
    <property type="project" value="UniProtKB-KW"/>
</dbReference>
<dbReference type="InterPro" id="IPR013594">
    <property type="entry name" value="Dynein_heavy_tail"/>
</dbReference>
<feature type="domain" description="AAA+ ATPase" evidence="21">
    <location>
        <begin position="2887"/>
        <end position="3035"/>
    </location>
</feature>
<dbReference type="InterPro" id="IPR024743">
    <property type="entry name" value="Dynein_HC_stalk"/>
</dbReference>
<name>A0AAV2NK25_9HYME</name>
<keyword evidence="15" id="KW-0966">Cell projection</keyword>
<dbReference type="InterPro" id="IPR026983">
    <property type="entry name" value="DHC"/>
</dbReference>
<comment type="function">
    <text evidence="16">Force generating protein of eukaryotic cilia and flagella. Produces force towards the minus ends of microtubules. Dynein has ATPase activity; the force-producing power stroke is thought to occur on release of ADP. Required for assembly of the I1 inner arm complex and its targeting to the appropriate axoneme location. Also required for phototaxis.</text>
</comment>
<dbReference type="InterPro" id="IPR035699">
    <property type="entry name" value="AAA_6"/>
</dbReference>
<dbReference type="Gene3D" id="1.10.8.720">
    <property type="entry name" value="Region D6 of dynein motor"/>
    <property type="match status" value="1"/>
</dbReference>
<evidence type="ECO:0000256" key="16">
    <source>
        <dbReference type="ARBA" id="ARBA00054075"/>
    </source>
</evidence>
<dbReference type="Gene3D" id="3.20.180.20">
    <property type="entry name" value="Dynein heavy chain, N-terminal domain 2"/>
    <property type="match status" value="1"/>
</dbReference>
<dbReference type="InterPro" id="IPR042228">
    <property type="entry name" value="Dynein_linker_3"/>
</dbReference>
<feature type="compositionally biased region" description="Basic residues" evidence="20">
    <location>
        <begin position="399"/>
        <end position="408"/>
    </location>
</feature>
<dbReference type="Pfam" id="PF12775">
    <property type="entry name" value="AAA_7"/>
    <property type="match status" value="1"/>
</dbReference>
<dbReference type="Gene3D" id="1.20.920.30">
    <property type="match status" value="1"/>
</dbReference>
<dbReference type="Pfam" id="PF18198">
    <property type="entry name" value="AAA_lid_11"/>
    <property type="match status" value="1"/>
</dbReference>
<dbReference type="PANTHER" id="PTHR22878">
    <property type="entry name" value="DYNEIN HEAVY CHAIN 6, AXONEMAL-LIKE-RELATED"/>
    <property type="match status" value="1"/>
</dbReference>
<dbReference type="Gene3D" id="1.20.140.100">
    <property type="entry name" value="Dynein heavy chain, N-terminal domain 2"/>
    <property type="match status" value="1"/>
</dbReference>
<keyword evidence="14" id="KW-0206">Cytoskeleton</keyword>
<dbReference type="InterPro" id="IPR043160">
    <property type="entry name" value="Dynein_C_barrel"/>
</dbReference>
<dbReference type="Proteomes" id="UP001497644">
    <property type="component" value="Chromosome 2"/>
</dbReference>
<dbReference type="InterPro" id="IPR042222">
    <property type="entry name" value="Dynein_2_N"/>
</dbReference>
<dbReference type="FunFam" id="1.20.1270.280:FF:000005">
    <property type="entry name" value="Dynein axonemal heavy chain 10"/>
    <property type="match status" value="1"/>
</dbReference>
<dbReference type="Gene3D" id="1.20.1270.280">
    <property type="match status" value="1"/>
</dbReference>
<dbReference type="Gene3D" id="3.10.490.20">
    <property type="match status" value="1"/>
</dbReference>
<keyword evidence="13" id="KW-0505">Motor protein</keyword>
<evidence type="ECO:0000256" key="12">
    <source>
        <dbReference type="ARBA" id="ARBA00023069"/>
    </source>
</evidence>
<evidence type="ECO:0000313" key="22">
    <source>
        <dbReference type="EMBL" id="CAL1680179.1"/>
    </source>
</evidence>
<keyword evidence="9" id="KW-0282">Flagellum</keyword>
<evidence type="ECO:0000256" key="18">
    <source>
        <dbReference type="ARBA" id="ARBA00077719"/>
    </source>
</evidence>
<dbReference type="Pfam" id="PF17857">
    <property type="entry name" value="AAA_lid_1"/>
    <property type="match status" value="1"/>
</dbReference>
<evidence type="ECO:0000256" key="3">
    <source>
        <dbReference type="ARBA" id="ARBA00008887"/>
    </source>
</evidence>
<feature type="domain" description="AAA+ ATPase" evidence="21">
    <location>
        <begin position="2244"/>
        <end position="2380"/>
    </location>
</feature>
<dbReference type="SUPFAM" id="SSF52540">
    <property type="entry name" value="P-loop containing nucleoside triphosphate hydrolases"/>
    <property type="match status" value="4"/>
</dbReference>
<dbReference type="FunFam" id="3.40.50.300:FF:002141">
    <property type="entry name" value="Dynein heavy chain"/>
    <property type="match status" value="1"/>
</dbReference>
<dbReference type="InterPro" id="IPR027417">
    <property type="entry name" value="P-loop_NTPase"/>
</dbReference>
<evidence type="ECO:0000256" key="19">
    <source>
        <dbReference type="SAM" id="Coils"/>
    </source>
</evidence>
<keyword evidence="12" id="KW-0969">Cilium</keyword>
<dbReference type="InterPro" id="IPR041658">
    <property type="entry name" value="AAA_lid_11"/>
</dbReference>
<keyword evidence="8" id="KW-0067">ATP-binding</keyword>
<dbReference type="InterPro" id="IPR004273">
    <property type="entry name" value="Dynein_heavy_D6_P-loop"/>
</dbReference>
<dbReference type="FunFam" id="3.40.50.300:FF:000044">
    <property type="entry name" value="Dynein heavy chain 5, axonemal"/>
    <property type="match status" value="1"/>
</dbReference>
<keyword evidence="11 19" id="KW-0175">Coiled coil</keyword>
<dbReference type="InterPro" id="IPR043157">
    <property type="entry name" value="Dynein_AAA1S"/>
</dbReference>
<evidence type="ECO:0000256" key="14">
    <source>
        <dbReference type="ARBA" id="ARBA00023212"/>
    </source>
</evidence>
<feature type="region of interest" description="Disordered" evidence="20">
    <location>
        <begin position="335"/>
        <end position="355"/>
    </location>
</feature>
<dbReference type="FunFam" id="1.20.140.100:FF:000001">
    <property type="entry name" value="dynein heavy chain 17, axonemal"/>
    <property type="match status" value="1"/>
</dbReference>
<dbReference type="FunFam" id="1.10.8.710:FF:000001">
    <property type="entry name" value="Dynein axonemal heavy chain 2"/>
    <property type="match status" value="1"/>
</dbReference>
<feature type="region of interest" description="Disordered" evidence="20">
    <location>
        <begin position="378"/>
        <end position="409"/>
    </location>
</feature>
<evidence type="ECO:0000259" key="21">
    <source>
        <dbReference type="SMART" id="SM00382"/>
    </source>
</evidence>
<dbReference type="GO" id="GO:0008569">
    <property type="term" value="F:minus-end-directed microtubule motor activity"/>
    <property type="evidence" value="ECO:0007669"/>
    <property type="project" value="InterPro"/>
</dbReference>
<feature type="coiled-coil region" evidence="19">
    <location>
        <begin position="3704"/>
        <end position="3766"/>
    </location>
</feature>
<feature type="coiled-coil region" evidence="19">
    <location>
        <begin position="1174"/>
        <end position="1205"/>
    </location>
</feature>
<dbReference type="Gene3D" id="1.10.8.1220">
    <property type="match status" value="1"/>
</dbReference>
<dbReference type="Pfam" id="PF12780">
    <property type="entry name" value="AAA_8"/>
    <property type="match status" value="1"/>
</dbReference>
<accession>A0AAV2NK25</accession>
<dbReference type="Pfam" id="PF18199">
    <property type="entry name" value="Dynein_C"/>
    <property type="match status" value="1"/>
</dbReference>
<evidence type="ECO:0000256" key="11">
    <source>
        <dbReference type="ARBA" id="ARBA00023054"/>
    </source>
</evidence>
<dbReference type="InterPro" id="IPR041589">
    <property type="entry name" value="DNAH3_AAA_lid_1"/>
</dbReference>
<evidence type="ECO:0000256" key="20">
    <source>
        <dbReference type="SAM" id="MobiDB-lite"/>
    </source>
</evidence>
<feature type="compositionally biased region" description="Basic and acidic residues" evidence="20">
    <location>
        <begin position="344"/>
        <end position="355"/>
    </location>
</feature>
<dbReference type="FunFam" id="1.10.287.2620:FF:000002">
    <property type="entry name" value="Dynein heavy chain 2, axonemal"/>
    <property type="match status" value="1"/>
</dbReference>
<dbReference type="GO" id="GO:0070286">
    <property type="term" value="P:axonemal dynein complex assembly"/>
    <property type="evidence" value="ECO:0007669"/>
    <property type="project" value="UniProtKB-ARBA"/>
</dbReference>
<dbReference type="FunFam" id="3.40.50.300:FF:000049">
    <property type="entry name" value="Dynein, axonemal, heavy chain 5"/>
    <property type="match status" value="1"/>
</dbReference>
<dbReference type="InterPro" id="IPR041228">
    <property type="entry name" value="Dynein_C"/>
</dbReference>
<dbReference type="Pfam" id="PF03028">
    <property type="entry name" value="Dynein_heavy"/>
    <property type="match status" value="1"/>
</dbReference>
<dbReference type="Gene3D" id="6.10.140.1060">
    <property type="match status" value="1"/>
</dbReference>
<dbReference type="FunFam" id="1.10.8.1220:FF:000001">
    <property type="entry name" value="Dynein axonemal heavy chain 5"/>
    <property type="match status" value="1"/>
</dbReference>
<dbReference type="Pfam" id="PF17852">
    <property type="entry name" value="Dynein_AAA_lid"/>
    <property type="match status" value="1"/>
</dbReference>
<comment type="similarity">
    <text evidence="3">Belongs to the dynein heavy chain family.</text>
</comment>
<feature type="compositionally biased region" description="Polar residues" evidence="20">
    <location>
        <begin position="169"/>
        <end position="183"/>
    </location>
</feature>
<dbReference type="PANTHER" id="PTHR22878:SF63">
    <property type="entry name" value="DYNEIN AXONEMAL HEAVY CHAIN 10"/>
    <property type="match status" value="1"/>
</dbReference>
<dbReference type="InterPro" id="IPR042219">
    <property type="entry name" value="AAA_lid_11_sf"/>
</dbReference>
<dbReference type="EMBL" id="OZ034825">
    <property type="protein sequence ID" value="CAL1680179.1"/>
    <property type="molecule type" value="Genomic_DNA"/>
</dbReference>